<reference evidence="1" key="4">
    <citation type="submission" date="2021-11" db="EMBL/GenBank/DDBJ databases">
        <authorList>
            <person name="Munson-Mcgee J."/>
            <person name="Field E."/>
            <person name="Bateson M."/>
            <person name="Rooney C."/>
            <person name="Stepanauskas R."/>
            <person name="Young M."/>
        </authorList>
    </citation>
    <scope>NUCLEOTIDE SEQUENCE</scope>
    <source>
        <strain evidence="1">SCGC AB-777_F03</strain>
    </source>
</reference>
<gene>
    <name evidence="1" type="ORF">DDW03_000230</name>
    <name evidence="2" type="ORF">DDW03_00630</name>
</gene>
<dbReference type="RefSeq" id="WP_228615055.1">
    <property type="nucleotide sequence ID" value="NZ_QEFP02000003.1"/>
</dbReference>
<proteinExistence type="predicted"/>
<evidence type="ECO:0000313" key="1">
    <source>
        <dbReference type="EMBL" id="MCC5446837.1"/>
    </source>
</evidence>
<dbReference type="AlphaFoldDB" id="A0A2T9WLX1"/>
<organism evidence="2">
    <name type="scientific">Nanobsidianus stetteri</name>
    <dbReference type="NCBI Taxonomy" id="1294122"/>
    <lineage>
        <taxon>Archaea</taxon>
        <taxon>Nanobdellota</taxon>
        <taxon>Candidatus Nanoarchaeia</taxon>
        <taxon>Nanoarchaeales</taxon>
        <taxon>Nanopusillaceae</taxon>
        <taxon>Candidatus Nanobsidianus</taxon>
    </lineage>
</organism>
<dbReference type="EMBL" id="QEFP02000003">
    <property type="protein sequence ID" value="MCC5446837.1"/>
    <property type="molecule type" value="Genomic_DNA"/>
</dbReference>
<dbReference type="EMBL" id="QEFP01000002">
    <property type="protein sequence ID" value="PVU68833.1"/>
    <property type="molecule type" value="Genomic_DNA"/>
</dbReference>
<reference evidence="2" key="3">
    <citation type="submission" date="2017-05" db="EMBL/GenBank/DDBJ databases">
        <authorList>
            <person name="Song R."/>
            <person name="Chenine A.L."/>
            <person name="Ruprecht R.M."/>
        </authorList>
    </citation>
    <scope>NUCLEOTIDE SEQUENCE</scope>
    <source>
        <strain evidence="2">SCGC AB-777_F03</strain>
    </source>
</reference>
<dbReference type="Proteomes" id="UP000245509">
    <property type="component" value="Unassembled WGS sequence"/>
</dbReference>
<sequence>MFLSDIIEKLFDDKSKKLKLSKFIEEITPERLKKYIKKFLDYSFPETKKELYRSYLINTANFFISIGLYELINHNNYIKEDYLLYNILGYSYSMIVPTLYYKIEKFREIINRIIPYV</sequence>
<evidence type="ECO:0000313" key="2">
    <source>
        <dbReference type="EMBL" id="PVU68833.1"/>
    </source>
</evidence>
<name>A0A2T9WLX1_NANST</name>
<protein>
    <submittedName>
        <fullName evidence="2">Uncharacterized protein</fullName>
    </submittedName>
</protein>
<accession>A0A2T9WLX1</accession>
<reference evidence="1" key="2">
    <citation type="submission" date="2017-05" db="EMBL/GenBank/DDBJ databases">
        <authorList>
            <person name="Munson-Mcgee J.H."/>
        </authorList>
    </citation>
    <scope>NUCLEOTIDE SEQUENCE</scope>
    <source>
        <strain evidence="1">SCGC AB-777_F03</strain>
    </source>
</reference>
<reference evidence="2" key="1">
    <citation type="journal article" date="2015" name="Appl. Environ. Microbiol.">
        <title>Nanoarchaeota, Their Sulfolobales Host, and Nanoarchaeota Virus Distribution across Yellowstone National Park Hot Springs.</title>
        <authorList>
            <person name="Munson-McGee J.H."/>
            <person name="Field E.K."/>
            <person name="Bateson M."/>
            <person name="Rooney C."/>
            <person name="Stepanauskas R."/>
            <person name="Young M.J."/>
        </authorList>
    </citation>
    <scope>NUCLEOTIDE SEQUENCE [LARGE SCALE GENOMIC DNA]</scope>
    <source>
        <strain evidence="2">SCGC AB-777_F03</strain>
    </source>
</reference>
<comment type="caution">
    <text evidence="2">The sequence shown here is derived from an EMBL/GenBank/DDBJ whole genome shotgun (WGS) entry which is preliminary data.</text>
</comment>